<keyword evidence="2" id="KW-0732">Signal</keyword>
<dbReference type="EMBL" id="JACHMH010000001">
    <property type="protein sequence ID" value="MBB4675859.1"/>
    <property type="molecule type" value="Genomic_DNA"/>
</dbReference>
<feature type="region of interest" description="Disordered" evidence="1">
    <location>
        <begin position="24"/>
        <end position="50"/>
    </location>
</feature>
<evidence type="ECO:0008006" key="5">
    <source>
        <dbReference type="Google" id="ProtNLM"/>
    </source>
</evidence>
<dbReference type="SUPFAM" id="SSF89392">
    <property type="entry name" value="Prokaryotic lipoproteins and lipoprotein localization factors"/>
    <property type="match status" value="1"/>
</dbReference>
<evidence type="ECO:0000256" key="1">
    <source>
        <dbReference type="SAM" id="MobiDB-lite"/>
    </source>
</evidence>
<name>A0A7W7C9Z1_9PSEU</name>
<evidence type="ECO:0000256" key="2">
    <source>
        <dbReference type="SAM" id="SignalP"/>
    </source>
</evidence>
<comment type="caution">
    <text evidence="3">The sequence shown here is derived from an EMBL/GenBank/DDBJ whole genome shotgun (WGS) entry which is preliminary data.</text>
</comment>
<dbReference type="InterPro" id="IPR029046">
    <property type="entry name" value="LolA/LolB/LppX"/>
</dbReference>
<evidence type="ECO:0000313" key="3">
    <source>
        <dbReference type="EMBL" id="MBB4675859.1"/>
    </source>
</evidence>
<feature type="signal peptide" evidence="2">
    <location>
        <begin position="1"/>
        <end position="18"/>
    </location>
</feature>
<protein>
    <recommendedName>
        <fullName evidence="5">LppX_LprAFG lipoprotein</fullName>
    </recommendedName>
</protein>
<feature type="compositionally biased region" description="Pro residues" evidence="1">
    <location>
        <begin position="25"/>
        <end position="34"/>
    </location>
</feature>
<sequence length="282" mass="29518">MRTTLPAVSGLVLLTALAACTSGTPTPPPAPAPSSTPAATSAAPPVAKPTDATTLATAITTAMRGKKTAAANTTVDTPIANVATKATAAVRFEDEQVSFTVTGENPKLAAIALSAVVLGETTYAKDQASTKADPAKPWRLLSEKSTRDRQNSGELIEVKTLAETALPTQQLAWFRTGGKLEATAEETVDGTATTRYTITVDLAKVAAATSDLQQQVQLESDVKSGITSVKHEIWLTADNLPLRWQRTWPTGLGGKPTITDTRFTDWGKAAEITAPPAAQIQK</sequence>
<dbReference type="RefSeq" id="WP_185001762.1">
    <property type="nucleotide sequence ID" value="NZ_BAAAUI010000022.1"/>
</dbReference>
<gene>
    <name evidence="3" type="ORF">HNR67_001977</name>
</gene>
<feature type="chain" id="PRO_5038428562" description="LppX_LprAFG lipoprotein" evidence="2">
    <location>
        <begin position="19"/>
        <end position="282"/>
    </location>
</feature>
<dbReference type="PROSITE" id="PS51257">
    <property type="entry name" value="PROKAR_LIPOPROTEIN"/>
    <property type="match status" value="1"/>
</dbReference>
<dbReference type="AlphaFoldDB" id="A0A7W7C9Z1"/>
<organism evidence="3 4">
    <name type="scientific">Crossiella cryophila</name>
    <dbReference type="NCBI Taxonomy" id="43355"/>
    <lineage>
        <taxon>Bacteria</taxon>
        <taxon>Bacillati</taxon>
        <taxon>Actinomycetota</taxon>
        <taxon>Actinomycetes</taxon>
        <taxon>Pseudonocardiales</taxon>
        <taxon>Pseudonocardiaceae</taxon>
        <taxon>Crossiella</taxon>
    </lineage>
</organism>
<proteinExistence type="predicted"/>
<accession>A0A7W7C9Z1</accession>
<evidence type="ECO:0000313" key="4">
    <source>
        <dbReference type="Proteomes" id="UP000533598"/>
    </source>
</evidence>
<feature type="compositionally biased region" description="Low complexity" evidence="1">
    <location>
        <begin position="35"/>
        <end position="50"/>
    </location>
</feature>
<reference evidence="3 4" key="1">
    <citation type="submission" date="2020-08" db="EMBL/GenBank/DDBJ databases">
        <title>Sequencing the genomes of 1000 actinobacteria strains.</title>
        <authorList>
            <person name="Klenk H.-P."/>
        </authorList>
    </citation>
    <scope>NUCLEOTIDE SEQUENCE [LARGE SCALE GENOMIC DNA]</scope>
    <source>
        <strain evidence="3 4">DSM 44230</strain>
    </source>
</reference>
<dbReference type="Gene3D" id="2.50.20.20">
    <property type="match status" value="1"/>
</dbReference>
<keyword evidence="4" id="KW-1185">Reference proteome</keyword>
<dbReference type="Proteomes" id="UP000533598">
    <property type="component" value="Unassembled WGS sequence"/>
</dbReference>